<dbReference type="SMART" id="SM00388">
    <property type="entry name" value="HisKA"/>
    <property type="match status" value="1"/>
</dbReference>
<evidence type="ECO:0000256" key="8">
    <source>
        <dbReference type="ARBA" id="ARBA00039401"/>
    </source>
</evidence>
<dbReference type="InterPro" id="IPR036097">
    <property type="entry name" value="HisK_dim/P_sf"/>
</dbReference>
<reference evidence="10" key="1">
    <citation type="submission" date="2023-06" db="EMBL/GenBank/DDBJ databases">
        <title>Egi l300058.</title>
        <authorList>
            <person name="Gao L."/>
            <person name="Fang B.-Z."/>
            <person name="Li W.-J."/>
        </authorList>
    </citation>
    <scope>NUCLEOTIDE SEQUENCE</scope>
    <source>
        <strain evidence="10">EGI L300058</strain>
    </source>
</reference>
<gene>
    <name evidence="10" type="ORF">QQX02_04300</name>
</gene>
<dbReference type="SUPFAM" id="SSF55874">
    <property type="entry name" value="ATPase domain of HSP90 chaperone/DNA topoisomerase II/histidine kinase"/>
    <property type="match status" value="1"/>
</dbReference>
<dbReference type="CDD" id="cd00082">
    <property type="entry name" value="HisKA"/>
    <property type="match status" value="1"/>
</dbReference>
<comment type="subcellular location">
    <subcellularLocation>
        <location evidence="2">Cell membrane</location>
    </subcellularLocation>
</comment>
<evidence type="ECO:0000256" key="7">
    <source>
        <dbReference type="ARBA" id="ARBA00023012"/>
    </source>
</evidence>
<dbReference type="InterPro" id="IPR050351">
    <property type="entry name" value="BphY/WalK/GraS-like"/>
</dbReference>
<dbReference type="InterPro" id="IPR003661">
    <property type="entry name" value="HisK_dim/P_dom"/>
</dbReference>
<dbReference type="SUPFAM" id="SSF47384">
    <property type="entry name" value="Homodimeric domain of signal transducing histidine kinase"/>
    <property type="match status" value="1"/>
</dbReference>
<evidence type="ECO:0000313" key="10">
    <source>
        <dbReference type="EMBL" id="MDN4480142.1"/>
    </source>
</evidence>
<evidence type="ECO:0000256" key="3">
    <source>
        <dbReference type="ARBA" id="ARBA00012438"/>
    </source>
</evidence>
<dbReference type="PANTHER" id="PTHR45453">
    <property type="entry name" value="PHOSPHATE REGULON SENSOR PROTEIN PHOR"/>
    <property type="match status" value="1"/>
</dbReference>
<name>A0ABT8GFC9_9MICO</name>
<dbReference type="PRINTS" id="PR00344">
    <property type="entry name" value="BCTRLSENSOR"/>
</dbReference>
<evidence type="ECO:0000256" key="1">
    <source>
        <dbReference type="ARBA" id="ARBA00000085"/>
    </source>
</evidence>
<dbReference type="InterPro" id="IPR005467">
    <property type="entry name" value="His_kinase_dom"/>
</dbReference>
<dbReference type="GO" id="GO:0005524">
    <property type="term" value="F:ATP binding"/>
    <property type="evidence" value="ECO:0007669"/>
    <property type="project" value="UniProtKB-KW"/>
</dbReference>
<keyword evidence="10" id="KW-0067">ATP-binding</keyword>
<dbReference type="RefSeq" id="WP_301141454.1">
    <property type="nucleotide sequence ID" value="NZ_JAUHQA010000001.1"/>
</dbReference>
<proteinExistence type="predicted"/>
<evidence type="ECO:0000256" key="5">
    <source>
        <dbReference type="ARBA" id="ARBA00022679"/>
    </source>
</evidence>
<comment type="catalytic activity">
    <reaction evidence="1">
        <text>ATP + protein L-histidine = ADP + protein N-phospho-L-histidine.</text>
        <dbReference type="EC" id="2.7.13.3"/>
    </reaction>
</comment>
<accession>A0ABT8GFC9</accession>
<evidence type="ECO:0000256" key="6">
    <source>
        <dbReference type="ARBA" id="ARBA00022777"/>
    </source>
</evidence>
<dbReference type="EMBL" id="JAUHQA010000001">
    <property type="protein sequence ID" value="MDN4480142.1"/>
    <property type="molecule type" value="Genomic_DNA"/>
</dbReference>
<dbReference type="InterPro" id="IPR036890">
    <property type="entry name" value="HATPase_C_sf"/>
</dbReference>
<dbReference type="SMART" id="SM00387">
    <property type="entry name" value="HATPase_c"/>
    <property type="match status" value="1"/>
</dbReference>
<evidence type="ECO:0000256" key="2">
    <source>
        <dbReference type="ARBA" id="ARBA00004236"/>
    </source>
</evidence>
<keyword evidence="5" id="KW-0808">Transferase</keyword>
<keyword evidence="4" id="KW-0597">Phosphoprotein</keyword>
<organism evidence="10 11">
    <name type="scientific">Demequina muriae</name>
    <dbReference type="NCBI Taxonomy" id="3051664"/>
    <lineage>
        <taxon>Bacteria</taxon>
        <taxon>Bacillati</taxon>
        <taxon>Actinomycetota</taxon>
        <taxon>Actinomycetes</taxon>
        <taxon>Micrococcales</taxon>
        <taxon>Demequinaceae</taxon>
        <taxon>Demequina</taxon>
    </lineage>
</organism>
<keyword evidence="10" id="KW-0547">Nucleotide-binding</keyword>
<keyword evidence="7" id="KW-0902">Two-component regulatory system</keyword>
<evidence type="ECO:0000313" key="11">
    <source>
        <dbReference type="Proteomes" id="UP001172708"/>
    </source>
</evidence>
<dbReference type="PANTHER" id="PTHR45453:SF1">
    <property type="entry name" value="PHOSPHATE REGULON SENSOR PROTEIN PHOR"/>
    <property type="match status" value="1"/>
</dbReference>
<protein>
    <recommendedName>
        <fullName evidence="8">Sensor-like histidine kinase SenX3</fullName>
        <ecNumber evidence="3">2.7.13.3</ecNumber>
    </recommendedName>
</protein>
<dbReference type="InterPro" id="IPR003594">
    <property type="entry name" value="HATPase_dom"/>
</dbReference>
<sequence length="380" mass="40898">MPPEMWLVAAVALAVGAAIGAVVHRRQVRSQGVSSTLVPHRTREVLAVLQSGAAVVRRDRRSAFSNTVAAALGVARPDGALHPGVADLAERAWRADAPVEDEVEIKRGVLGSSSIVHVRVTPLNQELALAVANDNTEQRAAEQTRREFAVNVSHELKTPVGALSLLAETIEENAEDTEMVRDFAKKIRKETRRLTKLIQEIVEISRLQGGESVMEYEAVDLAGVIAEVQEGVRLTADHKRIALVTEVSARPTVMGDRDLLSMAVRNLVENAVNYSDAGSKVATTLSVEGEVASISVIDQGIGIAPEDQDRIFQRFYRTDPARSRETGGTGLGLSIVKHVALQHSGAVELWSQPAVGSTFTIRLAVHEQSADAADAIQEDT</sequence>
<comment type="caution">
    <text evidence="10">The sequence shown here is derived from an EMBL/GenBank/DDBJ whole genome shotgun (WGS) entry which is preliminary data.</text>
</comment>
<dbReference type="EC" id="2.7.13.3" evidence="3"/>
<dbReference type="Gene3D" id="3.30.565.10">
    <property type="entry name" value="Histidine kinase-like ATPase, C-terminal domain"/>
    <property type="match status" value="1"/>
</dbReference>
<keyword evidence="6" id="KW-0418">Kinase</keyword>
<dbReference type="Gene3D" id="1.10.287.130">
    <property type="match status" value="1"/>
</dbReference>
<evidence type="ECO:0000259" key="9">
    <source>
        <dbReference type="PROSITE" id="PS50109"/>
    </source>
</evidence>
<dbReference type="Pfam" id="PF00512">
    <property type="entry name" value="HisKA"/>
    <property type="match status" value="1"/>
</dbReference>
<dbReference type="InterPro" id="IPR004358">
    <property type="entry name" value="Sig_transdc_His_kin-like_C"/>
</dbReference>
<dbReference type="Proteomes" id="UP001172708">
    <property type="component" value="Unassembled WGS sequence"/>
</dbReference>
<dbReference type="PROSITE" id="PS50109">
    <property type="entry name" value="HIS_KIN"/>
    <property type="match status" value="1"/>
</dbReference>
<evidence type="ECO:0000256" key="4">
    <source>
        <dbReference type="ARBA" id="ARBA00022553"/>
    </source>
</evidence>
<dbReference type="Pfam" id="PF02518">
    <property type="entry name" value="HATPase_c"/>
    <property type="match status" value="1"/>
</dbReference>
<feature type="domain" description="Histidine kinase" evidence="9">
    <location>
        <begin position="151"/>
        <end position="367"/>
    </location>
</feature>
<keyword evidence="11" id="KW-1185">Reference proteome</keyword>